<feature type="region of interest" description="Disordered" evidence="3">
    <location>
        <begin position="101"/>
        <end position="193"/>
    </location>
</feature>
<reference evidence="6" key="3">
    <citation type="submission" date="2025-09" db="UniProtKB">
        <authorList>
            <consortium name="Ensembl"/>
        </authorList>
    </citation>
    <scope>IDENTIFICATION</scope>
</reference>
<evidence type="ECO:0000313" key="6">
    <source>
        <dbReference type="Ensembl" id="ENSUAMP00000025948.1"/>
    </source>
</evidence>
<keyword evidence="1 2" id="KW-1015">Disulfide bond</keyword>
<feature type="region of interest" description="Disordered" evidence="3">
    <location>
        <begin position="1"/>
        <end position="61"/>
    </location>
</feature>
<sequence length="407" mass="42322">MNQGVEPEGASQERAVPLGCVGAGTAEPRGLNLPLAPGVSQRRPATSTPSSRAWPTVTQAGSPCAAHGGHLAWGTGVFAGAGAEGKARARRWSETSCTASLAPWGLGLPRDRPRPQTHGAGPLEGVSRAAPPFVLGPRSPRRAPRSAGMPRAAATPRRRAKPGQRAGDAEPSPGNRTGVCTRVQPPPRGTLQVLRGNGTSVGTVIMFHCPSGHQMVGSGLLTCAWKGSVADWSSVTPVCKSVPPYETFGFKVAVIASIVSCAIILLMSMAFLTCCLMRCMKRSEQPSDRATQLWLQLRAGDLETVPPAYLGLKGVNNSNSGSRGGGEPGGRPGQAHDNYSFTTDLGEGTRELAGVARSVDKDPWTTSCPAGSPRAQAMVHTADLGHAPPASWPTTGMSRQHMAYVPG</sequence>
<feature type="compositionally biased region" description="Low complexity" evidence="3">
    <location>
        <begin position="145"/>
        <end position="155"/>
    </location>
</feature>
<dbReference type="GeneTree" id="ENSGT00390000006976"/>
<dbReference type="Pfam" id="PF00084">
    <property type="entry name" value="Sushi"/>
    <property type="match status" value="1"/>
</dbReference>
<dbReference type="SMART" id="SM00032">
    <property type="entry name" value="CCP"/>
    <property type="match status" value="1"/>
</dbReference>
<evidence type="ECO:0000259" key="5">
    <source>
        <dbReference type="PROSITE" id="PS50923"/>
    </source>
</evidence>
<dbReference type="PANTHER" id="PTHR46879">
    <property type="entry name" value="SUSHI DOMAIN-CONTAINING PROTEIN 3"/>
    <property type="match status" value="1"/>
</dbReference>
<name>A0A452S1Z3_URSAM</name>
<evidence type="ECO:0000256" key="3">
    <source>
        <dbReference type="SAM" id="MobiDB-lite"/>
    </source>
</evidence>
<dbReference type="CDD" id="cd00033">
    <property type="entry name" value="CCP"/>
    <property type="match status" value="1"/>
</dbReference>
<feature type="compositionally biased region" description="Polar residues" evidence="3">
    <location>
        <begin position="43"/>
        <end position="61"/>
    </location>
</feature>
<dbReference type="STRING" id="9643.ENSUAMP00000025948"/>
<evidence type="ECO:0000256" key="4">
    <source>
        <dbReference type="SAM" id="Phobius"/>
    </source>
</evidence>
<organism evidence="6 7">
    <name type="scientific">Ursus americanus</name>
    <name type="common">American black bear</name>
    <name type="synonym">Euarctos americanus</name>
    <dbReference type="NCBI Taxonomy" id="9643"/>
    <lineage>
        <taxon>Eukaryota</taxon>
        <taxon>Metazoa</taxon>
        <taxon>Chordata</taxon>
        <taxon>Craniata</taxon>
        <taxon>Vertebrata</taxon>
        <taxon>Euteleostomi</taxon>
        <taxon>Mammalia</taxon>
        <taxon>Eutheria</taxon>
        <taxon>Laurasiatheria</taxon>
        <taxon>Carnivora</taxon>
        <taxon>Caniformia</taxon>
        <taxon>Ursidae</taxon>
        <taxon>Ursus</taxon>
    </lineage>
</organism>
<keyword evidence="7" id="KW-1185">Reference proteome</keyword>
<keyword evidence="4" id="KW-0472">Membrane</keyword>
<dbReference type="Proteomes" id="UP000291022">
    <property type="component" value="Unassembled WGS sequence"/>
</dbReference>
<comment type="caution">
    <text evidence="2">Lacks conserved residue(s) required for the propagation of feature annotation.</text>
</comment>
<feature type="compositionally biased region" description="Gly residues" evidence="3">
    <location>
        <begin position="322"/>
        <end position="332"/>
    </location>
</feature>
<keyword evidence="4" id="KW-1133">Transmembrane helix</keyword>
<evidence type="ECO:0000256" key="2">
    <source>
        <dbReference type="PROSITE-ProRule" id="PRU00302"/>
    </source>
</evidence>
<proteinExistence type="predicted"/>
<evidence type="ECO:0000256" key="1">
    <source>
        <dbReference type="ARBA" id="ARBA00023157"/>
    </source>
</evidence>
<keyword evidence="2" id="KW-0768">Sushi</keyword>
<keyword evidence="4" id="KW-0812">Transmembrane</keyword>
<feature type="domain" description="Sushi" evidence="5">
    <location>
        <begin position="178"/>
        <end position="241"/>
    </location>
</feature>
<protein>
    <recommendedName>
        <fullName evidence="5">Sushi domain-containing protein</fullName>
    </recommendedName>
</protein>
<dbReference type="InterPro" id="IPR000436">
    <property type="entry name" value="Sushi_SCR_CCP_dom"/>
</dbReference>
<dbReference type="Gene3D" id="2.10.70.10">
    <property type="entry name" value="Complement Module, domain 1"/>
    <property type="match status" value="1"/>
</dbReference>
<dbReference type="PANTHER" id="PTHR46879:SF1">
    <property type="entry name" value="SUSHI DOMAIN-CONTAINING PROTEIN 3"/>
    <property type="match status" value="1"/>
</dbReference>
<dbReference type="SUPFAM" id="SSF57535">
    <property type="entry name" value="Complement control module/SCR domain"/>
    <property type="match status" value="1"/>
</dbReference>
<dbReference type="PROSITE" id="PS50923">
    <property type="entry name" value="SUSHI"/>
    <property type="match status" value="1"/>
</dbReference>
<feature type="disulfide bond" evidence="2">
    <location>
        <begin position="180"/>
        <end position="223"/>
    </location>
</feature>
<evidence type="ECO:0000313" key="7">
    <source>
        <dbReference type="Proteomes" id="UP000291022"/>
    </source>
</evidence>
<reference evidence="7" key="1">
    <citation type="submission" date="2016-06" db="EMBL/GenBank/DDBJ databases">
        <title>De novo assembly and RNA-Seq shows season-dependent expression and editing in black bear kidneys.</title>
        <authorList>
            <person name="Korstanje R."/>
            <person name="Srivastava A."/>
            <person name="Sarsani V.K."/>
            <person name="Sheehan S.M."/>
            <person name="Seger R.L."/>
            <person name="Barter M.E."/>
            <person name="Lindqvist C."/>
            <person name="Brody L.C."/>
            <person name="Mullikin J.C."/>
        </authorList>
    </citation>
    <scope>NUCLEOTIDE SEQUENCE [LARGE SCALE GENOMIC DNA]</scope>
</reference>
<dbReference type="InterPro" id="IPR035976">
    <property type="entry name" value="Sushi/SCR/CCP_sf"/>
</dbReference>
<feature type="region of interest" description="Disordered" evidence="3">
    <location>
        <begin position="313"/>
        <end position="343"/>
    </location>
</feature>
<dbReference type="InterPro" id="IPR053067">
    <property type="entry name" value="SUSD3"/>
</dbReference>
<accession>A0A452S1Z3</accession>
<reference evidence="6" key="2">
    <citation type="submission" date="2025-08" db="UniProtKB">
        <authorList>
            <consortium name="Ensembl"/>
        </authorList>
    </citation>
    <scope>IDENTIFICATION</scope>
</reference>
<dbReference type="Ensembl" id="ENSUAMT00000028953.1">
    <property type="protein sequence ID" value="ENSUAMP00000025948.1"/>
    <property type="gene ID" value="ENSUAMG00000020157.1"/>
</dbReference>
<dbReference type="GO" id="GO:0005886">
    <property type="term" value="C:plasma membrane"/>
    <property type="evidence" value="ECO:0007669"/>
    <property type="project" value="TreeGrafter"/>
</dbReference>
<dbReference type="AlphaFoldDB" id="A0A452S1Z3"/>
<feature type="transmembrane region" description="Helical" evidence="4">
    <location>
        <begin position="248"/>
        <end position="272"/>
    </location>
</feature>